<protein>
    <recommendedName>
        <fullName evidence="9">Peptidase S1 domain-containing protein</fullName>
    </recommendedName>
</protein>
<keyword evidence="5" id="KW-1015">Disulfide bond</keyword>
<keyword evidence="4 7" id="KW-0720">Serine protease</keyword>
<evidence type="ECO:0000256" key="3">
    <source>
        <dbReference type="ARBA" id="ARBA00022801"/>
    </source>
</evidence>
<dbReference type="AlphaFoldDB" id="A0A9J6CQI7"/>
<dbReference type="InterPro" id="IPR033116">
    <property type="entry name" value="TRYPSIN_SER"/>
</dbReference>
<dbReference type="SUPFAM" id="SSF50494">
    <property type="entry name" value="Trypsin-like serine proteases"/>
    <property type="match status" value="1"/>
</dbReference>
<dbReference type="PROSITE" id="PS50240">
    <property type="entry name" value="TRYPSIN_DOM"/>
    <property type="match status" value="1"/>
</dbReference>
<dbReference type="FunFam" id="2.40.10.10:FF:000068">
    <property type="entry name" value="transmembrane protease serine 2"/>
    <property type="match status" value="1"/>
</dbReference>
<organism evidence="10 11">
    <name type="scientific">Polypedilum vanderplanki</name>
    <name type="common">Sleeping chironomid midge</name>
    <dbReference type="NCBI Taxonomy" id="319348"/>
    <lineage>
        <taxon>Eukaryota</taxon>
        <taxon>Metazoa</taxon>
        <taxon>Ecdysozoa</taxon>
        <taxon>Arthropoda</taxon>
        <taxon>Hexapoda</taxon>
        <taxon>Insecta</taxon>
        <taxon>Pterygota</taxon>
        <taxon>Neoptera</taxon>
        <taxon>Endopterygota</taxon>
        <taxon>Diptera</taxon>
        <taxon>Nematocera</taxon>
        <taxon>Chironomoidea</taxon>
        <taxon>Chironomidae</taxon>
        <taxon>Chironominae</taxon>
        <taxon>Polypedilum</taxon>
        <taxon>Polypedilum</taxon>
    </lineage>
</organism>
<dbReference type="GO" id="GO:0006508">
    <property type="term" value="P:proteolysis"/>
    <property type="evidence" value="ECO:0007669"/>
    <property type="project" value="UniProtKB-KW"/>
</dbReference>
<gene>
    <name evidence="10" type="ORF">PVAND_013389</name>
</gene>
<comment type="similarity">
    <text evidence="6">Belongs to the peptidase S1 family. CLIP subfamily.</text>
</comment>
<dbReference type="InterPro" id="IPR050430">
    <property type="entry name" value="Peptidase_S1"/>
</dbReference>
<keyword evidence="11" id="KW-1185">Reference proteome</keyword>
<dbReference type="PANTHER" id="PTHR24276">
    <property type="entry name" value="POLYSERASE-RELATED"/>
    <property type="match status" value="1"/>
</dbReference>
<keyword evidence="2" id="KW-0222">Digestion</keyword>
<dbReference type="Pfam" id="PF00089">
    <property type="entry name" value="Trypsin"/>
    <property type="match status" value="1"/>
</dbReference>
<dbReference type="InterPro" id="IPR018114">
    <property type="entry name" value="TRYPSIN_HIS"/>
</dbReference>
<dbReference type="PROSITE" id="PS00134">
    <property type="entry name" value="TRYPSIN_HIS"/>
    <property type="match status" value="1"/>
</dbReference>
<feature type="domain" description="Peptidase S1" evidence="9">
    <location>
        <begin position="22"/>
        <end position="250"/>
    </location>
</feature>
<proteinExistence type="inferred from homology"/>
<dbReference type="EMBL" id="JADBJN010000001">
    <property type="protein sequence ID" value="KAG5684148.1"/>
    <property type="molecule type" value="Genomic_DNA"/>
</dbReference>
<dbReference type="PANTHER" id="PTHR24276:SF91">
    <property type="entry name" value="AT26814P-RELATED"/>
    <property type="match status" value="1"/>
</dbReference>
<evidence type="ECO:0000256" key="1">
    <source>
        <dbReference type="ARBA" id="ARBA00022670"/>
    </source>
</evidence>
<evidence type="ECO:0000256" key="4">
    <source>
        <dbReference type="ARBA" id="ARBA00022825"/>
    </source>
</evidence>
<feature type="signal peptide" evidence="8">
    <location>
        <begin position="1"/>
        <end position="16"/>
    </location>
</feature>
<evidence type="ECO:0000256" key="8">
    <source>
        <dbReference type="SAM" id="SignalP"/>
    </source>
</evidence>
<dbReference type="SMART" id="SM00020">
    <property type="entry name" value="Tryp_SPc"/>
    <property type="match status" value="1"/>
</dbReference>
<dbReference type="PROSITE" id="PS00135">
    <property type="entry name" value="TRYPSIN_SER"/>
    <property type="match status" value="1"/>
</dbReference>
<dbReference type="PRINTS" id="PR00722">
    <property type="entry name" value="CHYMOTRYPSIN"/>
</dbReference>
<dbReference type="InterPro" id="IPR043504">
    <property type="entry name" value="Peptidase_S1_PA_chymotrypsin"/>
</dbReference>
<dbReference type="GO" id="GO:0004252">
    <property type="term" value="F:serine-type endopeptidase activity"/>
    <property type="evidence" value="ECO:0007669"/>
    <property type="project" value="InterPro"/>
</dbReference>
<evidence type="ECO:0000313" key="10">
    <source>
        <dbReference type="EMBL" id="KAG5684148.1"/>
    </source>
</evidence>
<evidence type="ECO:0000256" key="7">
    <source>
        <dbReference type="RuleBase" id="RU363034"/>
    </source>
</evidence>
<keyword evidence="3 7" id="KW-0378">Hydrolase</keyword>
<comment type="caution">
    <text evidence="10">The sequence shown here is derived from an EMBL/GenBank/DDBJ whole genome shotgun (WGS) entry which is preliminary data.</text>
</comment>
<evidence type="ECO:0000256" key="5">
    <source>
        <dbReference type="ARBA" id="ARBA00023157"/>
    </source>
</evidence>
<evidence type="ECO:0000256" key="2">
    <source>
        <dbReference type="ARBA" id="ARBA00022757"/>
    </source>
</evidence>
<feature type="chain" id="PRO_5039921514" description="Peptidase S1 domain-containing protein" evidence="8">
    <location>
        <begin position="17"/>
        <end position="250"/>
    </location>
</feature>
<dbReference type="GO" id="GO:0007586">
    <property type="term" value="P:digestion"/>
    <property type="evidence" value="ECO:0007669"/>
    <property type="project" value="UniProtKB-KW"/>
</dbReference>
<dbReference type="InterPro" id="IPR001314">
    <property type="entry name" value="Peptidase_S1A"/>
</dbReference>
<keyword evidence="1 7" id="KW-0645">Protease</keyword>
<sequence>MKHLILIFCTFYSTFAQVNRQIIGGTTTSILNFPYLAGVYSPGPFFTCGGAIINFRSVLTAAHCILYPPHELQINAGATRQDGRDGTFHRVSHTFIHPNYQGQTHALISDIAIIRIIFPFNFGTRIRPISLGSSSAIQSNVRVQISGWGYVDPNGPISDSLQTLEMMTISNNLCSTLVQNTNARGWITNEKICAVGQQSNSGICSGDSGSPLVLRNTVIGITSWTVRPCGQYPSVFIRVSNHLSWIRENL</sequence>
<dbReference type="InterPro" id="IPR009003">
    <property type="entry name" value="Peptidase_S1_PA"/>
</dbReference>
<accession>A0A9J6CQI7</accession>
<keyword evidence="8" id="KW-0732">Signal</keyword>
<dbReference type="OrthoDB" id="60866at2759"/>
<reference evidence="10" key="1">
    <citation type="submission" date="2021-03" db="EMBL/GenBank/DDBJ databases">
        <title>Chromosome level genome of the anhydrobiotic midge Polypedilum vanderplanki.</title>
        <authorList>
            <person name="Yoshida Y."/>
            <person name="Kikawada T."/>
            <person name="Gusev O."/>
        </authorList>
    </citation>
    <scope>NUCLEOTIDE SEQUENCE</scope>
    <source>
        <strain evidence="10">NIAS01</strain>
        <tissue evidence="10">Whole body or cell culture</tissue>
    </source>
</reference>
<dbReference type="Proteomes" id="UP001107558">
    <property type="component" value="Chromosome 1"/>
</dbReference>
<evidence type="ECO:0000259" key="9">
    <source>
        <dbReference type="PROSITE" id="PS50240"/>
    </source>
</evidence>
<dbReference type="Gene3D" id="2.40.10.10">
    <property type="entry name" value="Trypsin-like serine proteases"/>
    <property type="match status" value="1"/>
</dbReference>
<dbReference type="InterPro" id="IPR001254">
    <property type="entry name" value="Trypsin_dom"/>
</dbReference>
<evidence type="ECO:0000256" key="6">
    <source>
        <dbReference type="ARBA" id="ARBA00024195"/>
    </source>
</evidence>
<evidence type="ECO:0000313" key="11">
    <source>
        <dbReference type="Proteomes" id="UP001107558"/>
    </source>
</evidence>
<dbReference type="CDD" id="cd00190">
    <property type="entry name" value="Tryp_SPc"/>
    <property type="match status" value="1"/>
</dbReference>
<name>A0A9J6CQI7_POLVA</name>